<evidence type="ECO:0000313" key="9">
    <source>
        <dbReference type="Proteomes" id="UP000228531"/>
    </source>
</evidence>
<evidence type="ECO:0000256" key="1">
    <source>
        <dbReference type="ARBA" id="ARBA00010296"/>
    </source>
</evidence>
<keyword evidence="3 7" id="KW-0732">Signal</keyword>
<name>A0A2M8W0Q1_9RHOB</name>
<dbReference type="EMBL" id="PGTY01000004">
    <property type="protein sequence ID" value="PJI84498.1"/>
    <property type="molecule type" value="Genomic_DNA"/>
</dbReference>
<keyword evidence="5" id="KW-0564">Palmitate</keyword>
<protein>
    <submittedName>
        <fullName evidence="8">Entericidin EcnA/B family protein</fullName>
    </submittedName>
</protein>
<dbReference type="Proteomes" id="UP000228531">
    <property type="component" value="Unassembled WGS sequence"/>
</dbReference>
<dbReference type="GO" id="GO:0009636">
    <property type="term" value="P:response to toxic substance"/>
    <property type="evidence" value="ECO:0007669"/>
    <property type="project" value="InterPro"/>
</dbReference>
<feature type="chain" id="PRO_5015006364" evidence="7">
    <location>
        <begin position="18"/>
        <end position="47"/>
    </location>
</feature>
<evidence type="ECO:0000256" key="6">
    <source>
        <dbReference type="ARBA" id="ARBA00023288"/>
    </source>
</evidence>
<evidence type="ECO:0000256" key="7">
    <source>
        <dbReference type="SAM" id="SignalP"/>
    </source>
</evidence>
<dbReference type="InterPro" id="IPR012556">
    <property type="entry name" value="Entericidin"/>
</dbReference>
<comment type="caution">
    <text evidence="8">The sequence shown here is derived from an EMBL/GenBank/DDBJ whole genome shotgun (WGS) entry which is preliminary data.</text>
</comment>
<evidence type="ECO:0000256" key="4">
    <source>
        <dbReference type="ARBA" id="ARBA00023136"/>
    </source>
</evidence>
<evidence type="ECO:0000256" key="5">
    <source>
        <dbReference type="ARBA" id="ARBA00023139"/>
    </source>
</evidence>
<dbReference type="PROSITE" id="PS51257">
    <property type="entry name" value="PROKAR_LIPOPROTEIN"/>
    <property type="match status" value="1"/>
</dbReference>
<gene>
    <name evidence="8" type="ORF">BC777_3558</name>
</gene>
<keyword evidence="2" id="KW-1003">Cell membrane</keyword>
<dbReference type="OrthoDB" id="7363288at2"/>
<keyword evidence="6" id="KW-0449">Lipoprotein</keyword>
<sequence length="47" mass="4851">MRIKTLIIATLSAMTLAACETVQGAGEDISNAGAAISEESRDVQAEL</sequence>
<dbReference type="GO" id="GO:0016020">
    <property type="term" value="C:membrane"/>
    <property type="evidence" value="ECO:0007669"/>
    <property type="project" value="InterPro"/>
</dbReference>
<accession>A0A2M8W0Q1</accession>
<keyword evidence="4" id="KW-0472">Membrane</keyword>
<evidence type="ECO:0000256" key="3">
    <source>
        <dbReference type="ARBA" id="ARBA00022729"/>
    </source>
</evidence>
<dbReference type="Pfam" id="PF08085">
    <property type="entry name" value="Entericidin"/>
    <property type="match status" value="1"/>
</dbReference>
<evidence type="ECO:0000256" key="2">
    <source>
        <dbReference type="ARBA" id="ARBA00022475"/>
    </source>
</evidence>
<evidence type="ECO:0000313" key="8">
    <source>
        <dbReference type="EMBL" id="PJI84498.1"/>
    </source>
</evidence>
<keyword evidence="9" id="KW-1185">Reference proteome</keyword>
<feature type="signal peptide" evidence="7">
    <location>
        <begin position="1"/>
        <end position="17"/>
    </location>
</feature>
<comment type="similarity">
    <text evidence="1">Belongs to the EcnA/EcnB lipoprotein family.</text>
</comment>
<dbReference type="AlphaFoldDB" id="A0A2M8W0Q1"/>
<proteinExistence type="inferred from homology"/>
<dbReference type="RefSeq" id="WP_100369498.1">
    <property type="nucleotide sequence ID" value="NZ_PGTY01000004.1"/>
</dbReference>
<reference evidence="8 9" key="1">
    <citation type="submission" date="2017-11" db="EMBL/GenBank/DDBJ databases">
        <title>Genomic Encyclopedia of Archaeal and Bacterial Type Strains, Phase II (KMG-II): From Individual Species to Whole Genera.</title>
        <authorList>
            <person name="Goeker M."/>
        </authorList>
    </citation>
    <scope>NUCLEOTIDE SEQUENCE [LARGE SCALE GENOMIC DNA]</scope>
    <source>
        <strain evidence="8 9">DSM 29128</strain>
    </source>
</reference>
<organism evidence="8 9">
    <name type="scientific">Yoonia maricola</name>
    <dbReference type="NCBI Taxonomy" id="420999"/>
    <lineage>
        <taxon>Bacteria</taxon>
        <taxon>Pseudomonadati</taxon>
        <taxon>Pseudomonadota</taxon>
        <taxon>Alphaproteobacteria</taxon>
        <taxon>Rhodobacterales</taxon>
        <taxon>Paracoccaceae</taxon>
        <taxon>Yoonia</taxon>
    </lineage>
</organism>